<evidence type="ECO:0000313" key="2">
    <source>
        <dbReference type="EMBL" id="OPB53418.1"/>
    </source>
</evidence>
<reference evidence="2" key="2">
    <citation type="submission" date="2016-06" db="EMBL/GenBank/DDBJ databases">
        <authorList>
            <person name="Nicholson A.C."/>
        </authorList>
    </citation>
    <scope>NUCLEOTIDE SEQUENCE [LARGE SCALE GENOMIC DNA]</scope>
    <source>
        <strain evidence="2">E6809</strain>
    </source>
</reference>
<protein>
    <recommendedName>
        <fullName evidence="4">Capsid protein</fullName>
    </recommendedName>
</protein>
<dbReference type="Proteomes" id="UP000189738">
    <property type="component" value="Chromosome"/>
</dbReference>
<dbReference type="EMBL" id="MAHS01000001">
    <property type="protein sequence ID" value="OPB53418.1"/>
    <property type="molecule type" value="Genomic_DNA"/>
</dbReference>
<dbReference type="AlphaFoldDB" id="A0A494JDD8"/>
<dbReference type="EMBL" id="CP014339">
    <property type="protein sequence ID" value="AQX52421.1"/>
    <property type="molecule type" value="Genomic_DNA"/>
</dbReference>
<name>A0A494JDD8_9FLAO</name>
<evidence type="ECO:0000313" key="1">
    <source>
        <dbReference type="EMBL" id="AQX52421.1"/>
    </source>
</evidence>
<organism evidence="2">
    <name type="scientific">Elizabethkingia anophelis</name>
    <dbReference type="NCBI Taxonomy" id="1117645"/>
    <lineage>
        <taxon>Bacteria</taxon>
        <taxon>Pseudomonadati</taxon>
        <taxon>Bacteroidota</taxon>
        <taxon>Flavobacteriia</taxon>
        <taxon>Flavobacteriales</taxon>
        <taxon>Weeksellaceae</taxon>
        <taxon>Elizabethkingia</taxon>
    </lineage>
</organism>
<proteinExistence type="predicted"/>
<evidence type="ECO:0000313" key="3">
    <source>
        <dbReference type="Proteomes" id="UP000189738"/>
    </source>
</evidence>
<gene>
    <name evidence="1" type="ORF">AYC66_17825</name>
    <name evidence="2" type="ORF">BAY09_10915</name>
</gene>
<reference evidence="1 3" key="1">
    <citation type="submission" date="2016-02" db="EMBL/GenBank/DDBJ databases">
        <authorList>
            <person name="Nicholson A.C."/>
            <person name="Humrighouse B.W."/>
            <person name="Loparev V."/>
            <person name="Emery B."/>
            <person name="Graziano J."/>
            <person name="McQuiston J.R."/>
        </authorList>
    </citation>
    <scope>NUCLEOTIDE SEQUENCE [LARGE SCALE GENOMIC DNA]</scope>
    <source>
        <strain evidence="1 3">E6809</strain>
    </source>
</reference>
<accession>A0A494JDD8</accession>
<evidence type="ECO:0008006" key="4">
    <source>
        <dbReference type="Google" id="ProtNLM"/>
    </source>
</evidence>
<sequence>MNLDATMWLDFQDTNTKNEKRFAELGVLDLVKDSTKYADYVSPTAKAKLAETSSLRNVQIPIIKDQQVSVVTTPGFTNIPINQEETAQYYYVAYDVFSGFRHHPALYGNNTVDSDYALKEKMKNVSYAMGNKIEQILLTVMDGRKTQLLDYTDQVSQGDGTFAYNATTKALEVSKAAQKETMFFNLEALMAANEIGGQYSIVTSRAGLSVQKSEMAKYGLANEKNLQALNFPTMERLHESGNIAPAGNVFNGYFVRDGAIGIFENYPFDFRNRTEFAGKKWSVSDIELPFTRMRANIYTDNQATKATSLVGVGAPTEDSNLIMTHFQEMAIWHRFYVVYRYNSDLATRTNDIIKVSGLTA</sequence>
<dbReference type="RefSeq" id="WP_078719782.1">
    <property type="nucleotide sequence ID" value="NZ_CP014339.1"/>
</dbReference>